<evidence type="ECO:0000313" key="2">
    <source>
        <dbReference type="EMBL" id="RHA90587.1"/>
    </source>
</evidence>
<accession>A0A3E5AR10</accession>
<evidence type="ECO:0000313" key="1">
    <source>
        <dbReference type="EMBL" id="RGN25549.1"/>
    </source>
</evidence>
<sequence length="84" mass="9816">MLHASTFFSLVLPLSRSRFQKESESEAISVPISFKFAKKIMAGETIQIYNNGDMMHDFDFKPSTSIDEGLGKFVTWFKEYYRYE</sequence>
<dbReference type="Proteomes" id="UP000286220">
    <property type="component" value="Unassembled WGS sequence"/>
</dbReference>
<gene>
    <name evidence="2" type="ORF">DW912_11695</name>
    <name evidence="1" type="ORF">DXB72_03360</name>
</gene>
<protein>
    <submittedName>
        <fullName evidence="1">Uncharacterized protein</fullName>
    </submittedName>
</protein>
<evidence type="ECO:0000313" key="3">
    <source>
        <dbReference type="Proteomes" id="UP000260970"/>
    </source>
</evidence>
<reference evidence="3 4" key="1">
    <citation type="submission" date="2018-08" db="EMBL/GenBank/DDBJ databases">
        <title>A genome reference for cultivated species of the human gut microbiota.</title>
        <authorList>
            <person name="Zou Y."/>
            <person name="Xue W."/>
            <person name="Luo G."/>
        </authorList>
    </citation>
    <scope>NUCLEOTIDE SEQUENCE [LARGE SCALE GENOMIC DNA]</scope>
    <source>
        <strain evidence="2 4">AM42-17AT</strain>
        <strain evidence="1 3">OM05-6AA</strain>
    </source>
</reference>
<dbReference type="EMBL" id="QSFZ01000013">
    <property type="protein sequence ID" value="RHA90587.1"/>
    <property type="molecule type" value="Genomic_DNA"/>
</dbReference>
<dbReference type="AlphaFoldDB" id="A0A3E5AR10"/>
<organism evidence="1 3">
    <name type="scientific">Agathobacter rectalis</name>
    <dbReference type="NCBI Taxonomy" id="39491"/>
    <lineage>
        <taxon>Bacteria</taxon>
        <taxon>Bacillati</taxon>
        <taxon>Bacillota</taxon>
        <taxon>Clostridia</taxon>
        <taxon>Lachnospirales</taxon>
        <taxon>Lachnospiraceae</taxon>
        <taxon>Agathobacter</taxon>
    </lineage>
</organism>
<dbReference type="Proteomes" id="UP000260970">
    <property type="component" value="Unassembled WGS sequence"/>
</dbReference>
<proteinExistence type="predicted"/>
<dbReference type="EMBL" id="QSUG01000002">
    <property type="protein sequence ID" value="RGN25549.1"/>
    <property type="molecule type" value="Genomic_DNA"/>
</dbReference>
<evidence type="ECO:0000313" key="4">
    <source>
        <dbReference type="Proteomes" id="UP000286220"/>
    </source>
</evidence>
<name>A0A3E5AR10_9FIRM</name>
<comment type="caution">
    <text evidence="1">The sequence shown here is derived from an EMBL/GenBank/DDBJ whole genome shotgun (WGS) entry which is preliminary data.</text>
</comment>